<protein>
    <submittedName>
        <fullName evidence="1">(California timema) hypothetical protein</fullName>
    </submittedName>
</protein>
<accession>A0A7R9P888</accession>
<sequence length="582" mass="65864">MIRQPSLYYSPNWCELRALGFVLKTNEPVYSITAWHVEHAAHGNVPCFTRSRSEKGSPLNKCSITDGACVMFYVSVSSGVKGGFMLLGFGLPLTESFVILDGLEEKKRRRCWGSRRPCFVAVYTILDAQRRRTLEKRGRNTADATIRCRKAPVRDGGATCELGMNGRFMTRSSCRDKLTDYQDSCVRYFIRGCCQTKDLCMVQEYTRDDQLNHDMENSHPSTSTSCNTDVDPGVNLLSTNPVMITEDTPVDIDLGFRDGVEEVSCSVLHLSDVNLLGNGRNLVVVSAEENVDLSGCHNLVIVPAEENVDLSKEHSHDMFNLKNVSTHFSETTDTFNLDVDIISNEIEVGNAYEDLDPDYIPSNEHESDYDYVPTEEKEQDGVIDNVKVTESEYSRNEADILPPKKKIKCDRALEKQKKDKGLEYLTRQGEIRPGRSFCFLENCCRKKCNLKIDKTKQEQIFNDFMGIGNQLTKDQILADNIVIKSKGTERKGRSITGQTKDRLGEEFKTFDLRSTKRGRPEKVQIPHIHFAPVSINPKKKKDLLSLLHLIDPLYHQFYQNLVTSSSAMLPGDWAESSDEENE</sequence>
<name>A0A7R9P888_TIMCA</name>
<dbReference type="AlphaFoldDB" id="A0A7R9P888"/>
<reference evidence="1" key="1">
    <citation type="submission" date="2020-11" db="EMBL/GenBank/DDBJ databases">
        <authorList>
            <person name="Tran Van P."/>
        </authorList>
    </citation>
    <scope>NUCLEOTIDE SEQUENCE</scope>
</reference>
<organism evidence="1">
    <name type="scientific">Timema californicum</name>
    <name type="common">California timema</name>
    <name type="synonym">Walking stick</name>
    <dbReference type="NCBI Taxonomy" id="61474"/>
    <lineage>
        <taxon>Eukaryota</taxon>
        <taxon>Metazoa</taxon>
        <taxon>Ecdysozoa</taxon>
        <taxon>Arthropoda</taxon>
        <taxon>Hexapoda</taxon>
        <taxon>Insecta</taxon>
        <taxon>Pterygota</taxon>
        <taxon>Neoptera</taxon>
        <taxon>Polyneoptera</taxon>
        <taxon>Phasmatodea</taxon>
        <taxon>Timematodea</taxon>
        <taxon>Timematoidea</taxon>
        <taxon>Timematidae</taxon>
        <taxon>Timema</taxon>
    </lineage>
</organism>
<evidence type="ECO:0000313" key="1">
    <source>
        <dbReference type="EMBL" id="CAD7573371.1"/>
    </source>
</evidence>
<gene>
    <name evidence="1" type="ORF">TCMB3V08_LOCUS6009</name>
</gene>
<dbReference type="EMBL" id="OE181569">
    <property type="protein sequence ID" value="CAD7573371.1"/>
    <property type="molecule type" value="Genomic_DNA"/>
</dbReference>
<proteinExistence type="predicted"/>